<feature type="transmembrane region" description="Helical" evidence="2">
    <location>
        <begin position="462"/>
        <end position="481"/>
    </location>
</feature>
<feature type="transmembrane region" description="Helical" evidence="2">
    <location>
        <begin position="539"/>
        <end position="559"/>
    </location>
</feature>
<evidence type="ECO:0000256" key="1">
    <source>
        <dbReference type="ARBA" id="ARBA00022801"/>
    </source>
</evidence>
<name>A0A943DGP3_9FIRM</name>
<dbReference type="AlphaFoldDB" id="A0A943DGP3"/>
<gene>
    <name evidence="4" type="ORF">KHY36_11870</name>
</gene>
<dbReference type="InterPro" id="IPR050261">
    <property type="entry name" value="FrsA_esterase"/>
</dbReference>
<sequence>MTHRKRTSILLVISFVLILVGSFFSNAINTDFGKIKTDRLYLMNDNGYTVSARIYIPKTATQEAPAPAMIICPGGDSPSDLLTPWASEIARRGFVVALVDYTGCGDTEVDNASQYWTNHGAMELETIYDYLANRPFVDATQIGVGGHSMGSLYSYCLSTKRQVSLVISDVIYSEAMPTYNLDFVQISGQHDEGLLARVNKIDELFKDPFLTELFGTDEIEPNKLYGSWEDHNARIFYVVNQTHADDMYWGQFVRLVVDSAMNSMEAPNPLPVSNMIYGWNFVALFVVIIGIVMMLFCVADLLLDSDLFSSLKLPAPQVTAGFAFKSKGWWICAAILALIPVLFFFPGTAVGNQMASNKLFQLGTTPNGFLIWSLFSACGMLVFFLAYHFMYGKKKGCNVSSYGLATGSDTKVHIGYIVKSAVFALILFMLGYFVLMLIYRYADTDVHGLSISFRLLNDAKCATMPWYCLGMLPYFLLVTLAGNTLQFRGDVSKGKDMTKSVILGACIGMVGMLLLFIFYEVTLRLNRPFYTGHFAHFYMLLLSNVLLQFCVASGLAIFIRRKTNSIWPGVFIGTALVAFGMVSSNSIAMII</sequence>
<dbReference type="PANTHER" id="PTHR22946:SF9">
    <property type="entry name" value="POLYKETIDE TRANSFERASE AF380"/>
    <property type="match status" value="1"/>
</dbReference>
<dbReference type="GO" id="GO:0008236">
    <property type="term" value="F:serine-type peptidase activity"/>
    <property type="evidence" value="ECO:0007669"/>
    <property type="project" value="InterPro"/>
</dbReference>
<feature type="transmembrane region" description="Helical" evidence="2">
    <location>
        <begin position="501"/>
        <end position="519"/>
    </location>
</feature>
<keyword evidence="1" id="KW-0378">Hydrolase</keyword>
<feature type="domain" description="Peptidase S9 prolyl oligopeptidase catalytic" evidence="3">
    <location>
        <begin position="90"/>
        <end position="161"/>
    </location>
</feature>
<dbReference type="EMBL" id="JAGZGG010000033">
    <property type="protein sequence ID" value="MBS5333211.1"/>
    <property type="molecule type" value="Genomic_DNA"/>
</dbReference>
<feature type="transmembrane region" description="Helical" evidence="2">
    <location>
        <begin position="277"/>
        <end position="303"/>
    </location>
</feature>
<evidence type="ECO:0000313" key="5">
    <source>
        <dbReference type="Proteomes" id="UP000759273"/>
    </source>
</evidence>
<protein>
    <submittedName>
        <fullName evidence="4">Prolyl oligopeptidase family serine peptidase</fullName>
    </submittedName>
</protein>
<keyword evidence="2" id="KW-0812">Transmembrane</keyword>
<proteinExistence type="predicted"/>
<keyword evidence="2" id="KW-1133">Transmembrane helix</keyword>
<evidence type="ECO:0000256" key="2">
    <source>
        <dbReference type="SAM" id="Phobius"/>
    </source>
</evidence>
<feature type="transmembrane region" description="Helical" evidence="2">
    <location>
        <begin position="421"/>
        <end position="442"/>
    </location>
</feature>
<dbReference type="SUPFAM" id="SSF53474">
    <property type="entry name" value="alpha/beta-Hydrolases"/>
    <property type="match status" value="1"/>
</dbReference>
<dbReference type="InterPro" id="IPR029058">
    <property type="entry name" value="AB_hydrolase_fold"/>
</dbReference>
<evidence type="ECO:0000313" key="4">
    <source>
        <dbReference type="EMBL" id="MBS5333211.1"/>
    </source>
</evidence>
<dbReference type="Gene3D" id="3.40.50.1820">
    <property type="entry name" value="alpha/beta hydrolase"/>
    <property type="match status" value="1"/>
</dbReference>
<dbReference type="Proteomes" id="UP000759273">
    <property type="component" value="Unassembled WGS sequence"/>
</dbReference>
<feature type="transmembrane region" description="Helical" evidence="2">
    <location>
        <begin position="329"/>
        <end position="349"/>
    </location>
</feature>
<dbReference type="PANTHER" id="PTHR22946">
    <property type="entry name" value="DIENELACTONE HYDROLASE DOMAIN-CONTAINING PROTEIN-RELATED"/>
    <property type="match status" value="1"/>
</dbReference>
<reference evidence="4" key="1">
    <citation type="submission" date="2021-02" db="EMBL/GenBank/DDBJ databases">
        <title>Infant gut strain persistence is associated with maternal origin, phylogeny, and functional potential including surface adhesion and iron acquisition.</title>
        <authorList>
            <person name="Lou Y.C."/>
        </authorList>
    </citation>
    <scope>NUCLEOTIDE SEQUENCE</scope>
    <source>
        <strain evidence="4">L3_101_000M1_dasL3_101_000M1_concoct_87</strain>
    </source>
</reference>
<comment type="caution">
    <text evidence="4">The sequence shown here is derived from an EMBL/GenBank/DDBJ whole genome shotgun (WGS) entry which is preliminary data.</text>
</comment>
<evidence type="ECO:0000259" key="3">
    <source>
        <dbReference type="Pfam" id="PF00326"/>
    </source>
</evidence>
<dbReference type="InterPro" id="IPR001375">
    <property type="entry name" value="Peptidase_S9_cat"/>
</dbReference>
<keyword evidence="2" id="KW-0472">Membrane</keyword>
<dbReference type="Pfam" id="PF00326">
    <property type="entry name" value="Peptidase_S9"/>
    <property type="match status" value="1"/>
</dbReference>
<dbReference type="GO" id="GO:0052689">
    <property type="term" value="F:carboxylic ester hydrolase activity"/>
    <property type="evidence" value="ECO:0007669"/>
    <property type="project" value="UniProtKB-ARBA"/>
</dbReference>
<feature type="transmembrane region" description="Helical" evidence="2">
    <location>
        <begin position="369"/>
        <end position="390"/>
    </location>
</feature>
<feature type="transmembrane region" description="Helical" evidence="2">
    <location>
        <begin position="566"/>
        <end position="590"/>
    </location>
</feature>
<accession>A0A943DGP3</accession>
<organism evidence="4 5">
    <name type="scientific">Subdoligranulum variabile</name>
    <dbReference type="NCBI Taxonomy" id="214851"/>
    <lineage>
        <taxon>Bacteria</taxon>
        <taxon>Bacillati</taxon>
        <taxon>Bacillota</taxon>
        <taxon>Clostridia</taxon>
        <taxon>Eubacteriales</taxon>
        <taxon>Oscillospiraceae</taxon>
        <taxon>Subdoligranulum</taxon>
    </lineage>
</organism>
<dbReference type="GO" id="GO:0006508">
    <property type="term" value="P:proteolysis"/>
    <property type="evidence" value="ECO:0007669"/>
    <property type="project" value="InterPro"/>
</dbReference>